<dbReference type="EMBL" id="NDXW01000001">
    <property type="protein sequence ID" value="RDH46519.1"/>
    <property type="molecule type" value="Genomic_DNA"/>
</dbReference>
<dbReference type="Pfam" id="PF05597">
    <property type="entry name" value="Phasin"/>
    <property type="match status" value="1"/>
</dbReference>
<feature type="compositionally biased region" description="Low complexity" evidence="1">
    <location>
        <begin position="152"/>
        <end position="180"/>
    </location>
</feature>
<dbReference type="AlphaFoldDB" id="A0A4P9VUC7"/>
<dbReference type="PANTHER" id="PTHR38664">
    <property type="entry name" value="SLR0058 PROTEIN"/>
    <property type="match status" value="1"/>
</dbReference>
<comment type="caution">
    <text evidence="2">The sequence shown here is derived from an EMBL/GenBank/DDBJ whole genome shotgun (WGS) entry which is preliminary data.</text>
</comment>
<feature type="region of interest" description="Disordered" evidence="1">
    <location>
        <begin position="144"/>
        <end position="180"/>
    </location>
</feature>
<dbReference type="Gene3D" id="1.20.120.20">
    <property type="entry name" value="Apolipoprotein"/>
    <property type="match status" value="1"/>
</dbReference>
<dbReference type="Proteomes" id="UP000257039">
    <property type="component" value="Unassembled WGS sequence"/>
</dbReference>
<feature type="region of interest" description="Disordered" evidence="1">
    <location>
        <begin position="1"/>
        <end position="41"/>
    </location>
</feature>
<feature type="compositionally biased region" description="Polar residues" evidence="1">
    <location>
        <begin position="1"/>
        <end position="11"/>
    </location>
</feature>
<proteinExistence type="predicted"/>
<feature type="compositionally biased region" description="Basic and acidic residues" evidence="1">
    <location>
        <begin position="29"/>
        <end position="41"/>
    </location>
</feature>
<organism evidence="2 3">
    <name type="scientific">Zooshikella ganghwensis</name>
    <dbReference type="NCBI Taxonomy" id="202772"/>
    <lineage>
        <taxon>Bacteria</taxon>
        <taxon>Pseudomonadati</taxon>
        <taxon>Pseudomonadota</taxon>
        <taxon>Gammaproteobacteria</taxon>
        <taxon>Oceanospirillales</taxon>
        <taxon>Zooshikellaceae</taxon>
        <taxon>Zooshikella</taxon>
    </lineage>
</organism>
<accession>A0A4P9VUC7</accession>
<evidence type="ECO:0008006" key="4">
    <source>
        <dbReference type="Google" id="ProtNLM"/>
    </source>
</evidence>
<evidence type="ECO:0000256" key="1">
    <source>
        <dbReference type="SAM" id="MobiDB-lite"/>
    </source>
</evidence>
<evidence type="ECO:0000313" key="3">
    <source>
        <dbReference type="Proteomes" id="UP000257039"/>
    </source>
</evidence>
<reference evidence="2 3" key="1">
    <citation type="submission" date="2017-04" db="EMBL/GenBank/DDBJ databases">
        <title>Draft genome sequence of Zooshikella ganghwensis VG4 isolated from Red Sea sediments.</title>
        <authorList>
            <person name="Rehman Z."/>
            <person name="Alam I."/>
            <person name="Kamau A."/>
            <person name="Bajic V."/>
            <person name="Leiknes T."/>
        </authorList>
    </citation>
    <scope>NUCLEOTIDE SEQUENCE [LARGE SCALE GENOMIC DNA]</scope>
    <source>
        <strain evidence="2 3">VG4</strain>
    </source>
</reference>
<name>A0A4P9VUC7_9GAMM</name>
<dbReference type="SUPFAM" id="SSF58113">
    <property type="entry name" value="Apolipoprotein A-I"/>
    <property type="match status" value="1"/>
</dbReference>
<evidence type="ECO:0000313" key="2">
    <source>
        <dbReference type="EMBL" id="RDH46519.1"/>
    </source>
</evidence>
<gene>
    <name evidence="2" type="ORF">B9G39_25355</name>
</gene>
<keyword evidence="3" id="KW-1185">Reference proteome</keyword>
<sequence length="180" mass="19761">MINQRSLNTPDTYRKGLPYPSNEDATMSDTKKADKSTDKEKSLLTGIRDSAHKIWLAGLGAYAQYEKLGQEGIRLFENLVKDGEEVQARTQHKVDEVKEKIKSKTTDRLESRIKQLRDKISSGSRDELKELSHQIEELSQAVKALSSDRTVGGKSSATSSSTGSTSKSSTTSTAKKPAAV</sequence>
<protein>
    <recommendedName>
        <fullName evidence="4">Poly(Hydroxyalkanoate) granule-associated protein</fullName>
    </recommendedName>
</protein>
<dbReference type="InterPro" id="IPR008769">
    <property type="entry name" value="PhaF_PhaI"/>
</dbReference>
<dbReference type="PANTHER" id="PTHR38664:SF1">
    <property type="entry name" value="SLR0058 PROTEIN"/>
    <property type="match status" value="1"/>
</dbReference>